<dbReference type="EMBL" id="JAOZFC020000001">
    <property type="protein sequence ID" value="MDF9299915.1"/>
    <property type="molecule type" value="Genomic_DNA"/>
</dbReference>
<dbReference type="Pfam" id="PF00535">
    <property type="entry name" value="Glycos_transf_2"/>
    <property type="match status" value="1"/>
</dbReference>
<evidence type="ECO:0000313" key="2">
    <source>
        <dbReference type="EMBL" id="MDF9299915.1"/>
    </source>
</evidence>
<evidence type="ECO:0000259" key="1">
    <source>
        <dbReference type="Pfam" id="PF00535"/>
    </source>
</evidence>
<accession>A0ABT6D325</accession>
<proteinExistence type="predicted"/>
<organism evidence="2 3">
    <name type="scientific">Weissella fermenti</name>
    <dbReference type="NCBI Taxonomy" id="2987699"/>
    <lineage>
        <taxon>Bacteria</taxon>
        <taxon>Bacillati</taxon>
        <taxon>Bacillota</taxon>
        <taxon>Bacilli</taxon>
        <taxon>Lactobacillales</taxon>
        <taxon>Lactobacillaceae</taxon>
        <taxon>Weissella</taxon>
    </lineage>
</organism>
<keyword evidence="2" id="KW-0808">Transferase</keyword>
<protein>
    <submittedName>
        <fullName evidence="2">Glycosyltransferase</fullName>
        <ecNumber evidence="2">2.4.-.-</ecNumber>
    </submittedName>
</protein>
<dbReference type="InterPro" id="IPR029044">
    <property type="entry name" value="Nucleotide-diphossugar_trans"/>
</dbReference>
<evidence type="ECO:0000313" key="3">
    <source>
        <dbReference type="Proteomes" id="UP001146336"/>
    </source>
</evidence>
<dbReference type="SUPFAM" id="SSF53448">
    <property type="entry name" value="Nucleotide-diphospho-sugar transferases"/>
    <property type="match status" value="1"/>
</dbReference>
<name>A0ABT6D325_9LACO</name>
<comment type="caution">
    <text evidence="2">The sequence shown here is derived from an EMBL/GenBank/DDBJ whole genome shotgun (WGS) entry which is preliminary data.</text>
</comment>
<dbReference type="InterPro" id="IPR001173">
    <property type="entry name" value="Glyco_trans_2-like"/>
</dbReference>
<reference evidence="2" key="1">
    <citation type="submission" date="2023-03" db="EMBL/GenBank/DDBJ databases">
        <title>Comparative genomics of Weissella fermenti BK2, and weissella type species.</title>
        <authorList>
            <person name="Lee J.K."/>
            <person name="Baek J.H."/>
            <person name="Kim J.M."/>
            <person name="Choi D.G."/>
            <person name="Jeon C.O."/>
        </authorList>
    </citation>
    <scope>NUCLEOTIDE SEQUENCE</scope>
    <source>
        <strain evidence="2">BK2</strain>
    </source>
</reference>
<dbReference type="EC" id="2.4.-.-" evidence="2"/>
<dbReference type="PANTHER" id="PTHR22916:SF3">
    <property type="entry name" value="UDP-GLCNAC:BETAGAL BETA-1,3-N-ACETYLGLUCOSAMINYLTRANSFERASE-LIKE PROTEIN 1"/>
    <property type="match status" value="1"/>
</dbReference>
<keyword evidence="3" id="KW-1185">Reference proteome</keyword>
<dbReference type="GO" id="GO:0016757">
    <property type="term" value="F:glycosyltransferase activity"/>
    <property type="evidence" value="ECO:0007669"/>
    <property type="project" value="UniProtKB-KW"/>
</dbReference>
<feature type="domain" description="Glycosyltransferase 2-like" evidence="1">
    <location>
        <begin position="5"/>
        <end position="145"/>
    </location>
</feature>
<gene>
    <name evidence="2" type="ORF">OIT47_006490</name>
</gene>
<dbReference type="Proteomes" id="UP001146336">
    <property type="component" value="Unassembled WGS sequence"/>
</dbReference>
<dbReference type="Gene3D" id="3.90.550.10">
    <property type="entry name" value="Spore Coat Polysaccharide Biosynthesis Protein SpsA, Chain A"/>
    <property type="match status" value="1"/>
</dbReference>
<dbReference type="RefSeq" id="WP_199403746.1">
    <property type="nucleotide sequence ID" value="NZ_JAOZFC020000001.1"/>
</dbReference>
<keyword evidence="2" id="KW-0328">Glycosyltransferase</keyword>
<sequence length="251" mass="28634">MTLVSVIIPTYNSADTLWETLLSVENQTLDDLEIIIVDDSSSDDTVRLINKFKEYSNRTVRTAFNSKNVGVAMTRNVGISMSRGEYVAFLDSDDIWLPDKLKMQVSKMMDRGIAFSFTNYETMDHEGTPLKARKLPAGRYSLEDFLKGNPAGLLTVVVKRSVIPDNLFPDAHHEDYAAWIMLIRKVKYAFLFEESHAKYRIHNSLSSNKIKSMFWTFNVLRNFGGLHGLSLMIGFSNYILRVLGRESEELV</sequence>
<dbReference type="PANTHER" id="PTHR22916">
    <property type="entry name" value="GLYCOSYLTRANSFERASE"/>
    <property type="match status" value="1"/>
</dbReference>